<comment type="cofactor">
    <cofactor evidence="4">
        <name>FAD</name>
        <dbReference type="ChEBI" id="CHEBI:57692"/>
    </cofactor>
    <text evidence="4">Binds 1 FAD per subunit.</text>
</comment>
<dbReference type="GO" id="GO:0032922">
    <property type="term" value="P:circadian regulation of gene expression"/>
    <property type="evidence" value="ECO:0007669"/>
    <property type="project" value="TreeGrafter"/>
</dbReference>
<dbReference type="EMBL" id="BLZA01000057">
    <property type="protein sequence ID" value="GHJ90112.1"/>
    <property type="molecule type" value="Genomic_DNA"/>
</dbReference>
<proteinExistence type="inferred from homology"/>
<dbReference type="PROSITE" id="PS51645">
    <property type="entry name" value="PHR_CRY_ALPHA_BETA"/>
    <property type="match status" value="1"/>
</dbReference>
<keyword evidence="3 4" id="KW-0274">FAD</keyword>
<dbReference type="Gene3D" id="3.40.50.620">
    <property type="entry name" value="HUPs"/>
    <property type="match status" value="1"/>
</dbReference>
<dbReference type="InterPro" id="IPR002081">
    <property type="entry name" value="Cryptochrome/DNA_photolyase_1"/>
</dbReference>
<evidence type="ECO:0000256" key="3">
    <source>
        <dbReference type="ARBA" id="ARBA00022827"/>
    </source>
</evidence>
<dbReference type="Gene3D" id="1.10.579.10">
    <property type="entry name" value="DNA Cyclobutane Dipyrimidine Photolyase, subunit A, domain 3"/>
    <property type="match status" value="1"/>
</dbReference>
<evidence type="ECO:0000313" key="8">
    <source>
        <dbReference type="EMBL" id="GHJ90112.1"/>
    </source>
</evidence>
<keyword evidence="9" id="KW-1185">Reference proteome</keyword>
<dbReference type="AlphaFoldDB" id="A0A8H3TZP7"/>
<sequence>MAPVRVLYWFRTDLRLHDSPALQAALDLGGKSGIEAFYPIWCFDPQYVWKHKVGVNRWQFLLQSMQDVSDRLKRVNDKQRLHVLRGSPEKVLPVVWKDWGITHMVFEKDTAAYARQRDEHVVNTLVKQHAPHIKVIIKDGHNLLDPERVIKEGNNGKCITTLVAWKKAAAKVGEVPKPLPAITSLPDPGSLDLPSATEKKMEPGAMDGPYARLEGENVNHDIMDKERFDCFASISGPDHDFAVPTLLSLGLGEATTSIPGGETEALRRLDAFLADKSRTATFSKPASAPTSLEPSTTQLSPYLKFGCLSVREFYWRAKEVIDSYVPKKGEKVTKEPENLLGQLEFREMYYCAEFATPNYDRIRGNPLSRFMNWALMNHYDEKGEMIVPRPRGKEADEQKFTKWKEGQTGFPWIDAVMRQLKHEGWIHHLARHSVACFLTRGQCYISWERGTEVFDEYLLDWDPASNPGNWMWLSCSAFFSQYFRVYGLVSWPQKTDKTGALVRKYCPELKNFPDKFIYSPHLAPLAVQEKAKCIIGKDYPLPMLDEKHEKERCIARLKVAYEEGLHGDASEVLDGSAEEILKRKFREVMGTEEEDDEAKVARNGSKRKADTGPMNSFVKRRKTKA</sequence>
<dbReference type="Gene3D" id="1.25.40.80">
    <property type="match status" value="1"/>
</dbReference>
<feature type="site" description="Electron transfer via tryptophanyl radical" evidence="5">
    <location>
        <position position="373"/>
    </location>
</feature>
<dbReference type="SUPFAM" id="SSF52425">
    <property type="entry name" value="Cryptochrome/photolyase, N-terminal domain"/>
    <property type="match status" value="1"/>
</dbReference>
<evidence type="ECO:0000256" key="1">
    <source>
        <dbReference type="ARBA" id="ARBA00005862"/>
    </source>
</evidence>
<dbReference type="GO" id="GO:0005634">
    <property type="term" value="C:nucleus"/>
    <property type="evidence" value="ECO:0007669"/>
    <property type="project" value="TreeGrafter"/>
</dbReference>
<name>A0A8H3TZP7_9TREE</name>
<feature type="binding site" evidence="4">
    <location>
        <begin position="460"/>
        <end position="462"/>
    </location>
    <ligand>
        <name>FAD</name>
        <dbReference type="ChEBI" id="CHEBI:57692"/>
    </ligand>
</feature>
<dbReference type="GO" id="GO:0043153">
    <property type="term" value="P:entrainment of circadian clock by photoperiod"/>
    <property type="evidence" value="ECO:0007669"/>
    <property type="project" value="TreeGrafter"/>
</dbReference>
<evidence type="ECO:0000256" key="6">
    <source>
        <dbReference type="SAM" id="MobiDB-lite"/>
    </source>
</evidence>
<comment type="caution">
    <text evidence="8">The sequence shown here is derived from an EMBL/GenBank/DDBJ whole genome shotgun (WGS) entry which is preliminary data.</text>
</comment>
<reference evidence="8" key="1">
    <citation type="submission" date="2020-07" db="EMBL/GenBank/DDBJ databases">
        <title>Draft Genome Sequence of a Deep-Sea Yeast, Naganishia (Cryptococcus) liquefaciens strain N6.</title>
        <authorList>
            <person name="Han Y.W."/>
            <person name="Kajitani R."/>
            <person name="Morimoto H."/>
            <person name="Parhat M."/>
            <person name="Tsubouchi H."/>
            <person name="Bakenova O."/>
            <person name="Ogata M."/>
            <person name="Argunhan B."/>
            <person name="Aoki R."/>
            <person name="Kajiwara S."/>
            <person name="Itoh T."/>
            <person name="Iwasaki H."/>
        </authorList>
    </citation>
    <scope>NUCLEOTIDE SEQUENCE</scope>
    <source>
        <strain evidence="8">N6</strain>
    </source>
</reference>
<feature type="site" description="Electron transfer via tryptophanyl radical" evidence="5">
    <location>
        <position position="447"/>
    </location>
</feature>
<dbReference type="GO" id="GO:0003677">
    <property type="term" value="F:DNA binding"/>
    <property type="evidence" value="ECO:0007669"/>
    <property type="project" value="TreeGrafter"/>
</dbReference>
<dbReference type="GO" id="GO:0071949">
    <property type="term" value="F:FAD binding"/>
    <property type="evidence" value="ECO:0007669"/>
    <property type="project" value="TreeGrafter"/>
</dbReference>
<dbReference type="PANTHER" id="PTHR11455">
    <property type="entry name" value="CRYPTOCHROME"/>
    <property type="match status" value="1"/>
</dbReference>
<dbReference type="InterPro" id="IPR014729">
    <property type="entry name" value="Rossmann-like_a/b/a_fold"/>
</dbReference>
<dbReference type="Pfam" id="PF00875">
    <property type="entry name" value="DNA_photolyase"/>
    <property type="match status" value="1"/>
</dbReference>
<evidence type="ECO:0000256" key="2">
    <source>
        <dbReference type="ARBA" id="ARBA00022630"/>
    </source>
</evidence>
<gene>
    <name evidence="8" type="ORF">NliqN6_6514</name>
</gene>
<evidence type="ECO:0000313" key="9">
    <source>
        <dbReference type="Proteomes" id="UP000620104"/>
    </source>
</evidence>
<feature type="site" description="Electron transfer via tryptophanyl radical" evidence="5">
    <location>
        <position position="470"/>
    </location>
</feature>
<accession>A0A8H3TZP7</accession>
<dbReference type="GO" id="GO:0003904">
    <property type="term" value="F:deoxyribodipyrimidine photo-lyase activity"/>
    <property type="evidence" value="ECO:0007669"/>
    <property type="project" value="TreeGrafter"/>
</dbReference>
<feature type="domain" description="Photolyase/cryptochrome alpha/beta" evidence="7">
    <location>
        <begin position="4"/>
        <end position="143"/>
    </location>
</feature>
<dbReference type="InterPro" id="IPR006050">
    <property type="entry name" value="DNA_photolyase_N"/>
</dbReference>
<dbReference type="SUPFAM" id="SSF48173">
    <property type="entry name" value="Cryptochrome/photolyase FAD-binding domain"/>
    <property type="match status" value="1"/>
</dbReference>
<dbReference type="OrthoDB" id="435881at2759"/>
<dbReference type="InterPro" id="IPR036134">
    <property type="entry name" value="Crypto/Photolyase_FAD-like_sf"/>
</dbReference>
<dbReference type="InterPro" id="IPR005101">
    <property type="entry name" value="Cryptochr/Photolyase_FAD-bd"/>
</dbReference>
<protein>
    <recommendedName>
        <fullName evidence="7">Photolyase/cryptochrome alpha/beta domain-containing protein</fullName>
    </recommendedName>
</protein>
<evidence type="ECO:0000256" key="4">
    <source>
        <dbReference type="PIRSR" id="PIRSR602081-1"/>
    </source>
</evidence>
<organism evidence="8 9">
    <name type="scientific">Naganishia liquefaciens</name>
    <dbReference type="NCBI Taxonomy" id="104408"/>
    <lineage>
        <taxon>Eukaryota</taxon>
        <taxon>Fungi</taxon>
        <taxon>Dikarya</taxon>
        <taxon>Basidiomycota</taxon>
        <taxon>Agaricomycotina</taxon>
        <taxon>Tremellomycetes</taxon>
        <taxon>Filobasidiales</taxon>
        <taxon>Filobasidiaceae</taxon>
        <taxon>Naganishia</taxon>
    </lineage>
</organism>
<evidence type="ECO:0000256" key="5">
    <source>
        <dbReference type="PIRSR" id="PIRSR602081-2"/>
    </source>
</evidence>
<feature type="binding site" evidence="4">
    <location>
        <begin position="296"/>
        <end position="300"/>
    </location>
    <ligand>
        <name>FAD</name>
        <dbReference type="ChEBI" id="CHEBI:57692"/>
    </ligand>
</feature>
<feature type="region of interest" description="Disordered" evidence="6">
    <location>
        <begin position="185"/>
        <end position="209"/>
    </location>
</feature>
<keyword evidence="2 4" id="KW-0285">Flavoprotein</keyword>
<dbReference type="PANTHER" id="PTHR11455:SF9">
    <property type="entry name" value="CRYPTOCHROME CIRCADIAN CLOCK 5 ISOFORM X1"/>
    <property type="match status" value="1"/>
</dbReference>
<feature type="region of interest" description="Disordered" evidence="6">
    <location>
        <begin position="590"/>
        <end position="625"/>
    </location>
</feature>
<dbReference type="Pfam" id="PF03441">
    <property type="entry name" value="FAD_binding_7"/>
    <property type="match status" value="1"/>
</dbReference>
<dbReference type="GO" id="GO:0005737">
    <property type="term" value="C:cytoplasm"/>
    <property type="evidence" value="ECO:0007669"/>
    <property type="project" value="TreeGrafter"/>
</dbReference>
<comment type="similarity">
    <text evidence="1">Belongs to the DNA photolyase class-1 family.</text>
</comment>
<dbReference type="InterPro" id="IPR036155">
    <property type="entry name" value="Crypto/Photolyase_N_sf"/>
</dbReference>
<dbReference type="Proteomes" id="UP000620104">
    <property type="component" value="Unassembled WGS sequence"/>
</dbReference>
<feature type="binding site" evidence="4">
    <location>
        <begin position="342"/>
        <end position="349"/>
    </location>
    <ligand>
        <name>FAD</name>
        <dbReference type="ChEBI" id="CHEBI:57692"/>
    </ligand>
</feature>
<evidence type="ECO:0000259" key="7">
    <source>
        <dbReference type="PROSITE" id="PS51645"/>
    </source>
</evidence>